<dbReference type="RefSeq" id="WP_247975247.1">
    <property type="nucleotide sequence ID" value="NZ_CP095848.1"/>
</dbReference>
<proteinExistence type="predicted"/>
<dbReference type="NCBIfam" id="TIGR04183">
    <property type="entry name" value="Por_Secre_tail"/>
    <property type="match status" value="1"/>
</dbReference>
<evidence type="ECO:0000313" key="3">
    <source>
        <dbReference type="EMBL" id="UPL48914.1"/>
    </source>
</evidence>
<gene>
    <name evidence="3" type="ORF">MWH26_17210</name>
</gene>
<evidence type="ECO:0000259" key="2">
    <source>
        <dbReference type="Pfam" id="PF18962"/>
    </source>
</evidence>
<dbReference type="Pfam" id="PF18962">
    <property type="entry name" value="Por_Secre_tail"/>
    <property type="match status" value="1"/>
</dbReference>
<reference evidence="3 4" key="1">
    <citation type="submission" date="2022-04" db="EMBL/GenBank/DDBJ databases">
        <title>Hymenobacter sp. isolated from the air.</title>
        <authorList>
            <person name="Won M."/>
            <person name="Lee C.-M."/>
            <person name="Woen H.-Y."/>
            <person name="Kwon S.-W."/>
        </authorList>
    </citation>
    <scope>NUCLEOTIDE SEQUENCE [LARGE SCALE GENOMIC DNA]</scope>
    <source>
        <strain evidence="4">5516 S-25</strain>
    </source>
</reference>
<keyword evidence="4" id="KW-1185">Reference proteome</keyword>
<dbReference type="InterPro" id="IPR013783">
    <property type="entry name" value="Ig-like_fold"/>
</dbReference>
<feature type="domain" description="Secretion system C-terminal sorting" evidence="2">
    <location>
        <begin position="926"/>
        <end position="1000"/>
    </location>
</feature>
<name>A0ABY4JC18_9BACT</name>
<dbReference type="Pfam" id="PF01345">
    <property type="entry name" value="DUF11"/>
    <property type="match status" value="1"/>
</dbReference>
<evidence type="ECO:0000259" key="1">
    <source>
        <dbReference type="Pfam" id="PF01345"/>
    </source>
</evidence>
<organism evidence="3 4">
    <name type="scientific">Hymenobacter sublimis</name>
    <dbReference type="NCBI Taxonomy" id="2933777"/>
    <lineage>
        <taxon>Bacteria</taxon>
        <taxon>Pseudomonadati</taxon>
        <taxon>Bacteroidota</taxon>
        <taxon>Cytophagia</taxon>
        <taxon>Cytophagales</taxon>
        <taxon>Hymenobacteraceae</taxon>
        <taxon>Hymenobacter</taxon>
    </lineage>
</organism>
<dbReference type="InterPro" id="IPR001434">
    <property type="entry name" value="OmcB-like_DUF11"/>
</dbReference>
<evidence type="ECO:0000313" key="4">
    <source>
        <dbReference type="Proteomes" id="UP000829647"/>
    </source>
</evidence>
<feature type="domain" description="DUF11" evidence="1">
    <location>
        <begin position="194"/>
        <end position="297"/>
    </location>
</feature>
<protein>
    <submittedName>
        <fullName evidence="3">T9SS type A sorting domain-containing protein</fullName>
    </submittedName>
</protein>
<dbReference type="InterPro" id="IPR026444">
    <property type="entry name" value="Secre_tail"/>
</dbReference>
<dbReference type="Gene3D" id="2.60.40.10">
    <property type="entry name" value="Immunoglobulins"/>
    <property type="match status" value="3"/>
</dbReference>
<accession>A0ABY4JC18</accession>
<dbReference type="EMBL" id="CP095848">
    <property type="protein sequence ID" value="UPL48914.1"/>
    <property type="molecule type" value="Genomic_DNA"/>
</dbReference>
<dbReference type="Proteomes" id="UP000829647">
    <property type="component" value="Chromosome"/>
</dbReference>
<sequence>MNPVIIGGAPNNTTISTAGTYVEPTGGAETTLAVGAANNVGGAGQQLFWSTNYTTQSNTTTQITYYFNRPVNNLSIRLNDVDRNTTDFIDAVTFDAYQANGVLLNMNATADATVLLNNPDYTSRTNNTILGARQNPDVEQNGTVTVTFNKPITRFVITYENRFAIADPGIQYIGIDYITWCTQANVATTLSGPARALPGSQVTYTVTTTASGDYAATGVRPQVQLSAGLNSQNPVFPAGSSYDNTTGLLTLATIPNLAVGAISTSTIRFNMPSTTIAGTASSTIDTDDSDPSDNNGSLLAARVTTTTNQAPTAQAKSATVTRNSAVFTALPALTGTDPDNDALTYTIDGSSIANIGFGTVSFVRDGIRTNLSGTDNVTLNGAEAASLEFKAVATGAATGNSGTLRYTAADGFGGVSALANYTITVGDRPAVYSSPNTYQRGAVTNNQILASVTDPDGTITNATLTGALPAGLVFYSTTTTVGNGSNQITFPAGSFVALNDNKNSPPAAGTYTFTVTTSGAANGSGTTNSIPVTIKIIGTDAVAVYSTNNVYNRDALTAGATLATVTDPDAAITSAARVTGTLGTGMNFNTTTGQFTTTSTSVPFAGTYTYTVTTTDAVGGSSTNVPVTITVRDDIEAAYSNVQAYNVDALTANSSLATVTDQDGALTSAALSSGSLPAGTTLNSTTGQFMVSNTSALTLGNYSFTVNTLDATGGKSTLNVGVTLFETESVYATTPEPSGTYSDGYALANVTDVDGPISNAVLNNSTLPAGVGLNSSTGQFTVTNRLLLRSGTYPVEVRTADATGGLTTQIVNIVIKQYPLPVTLVSFTAQAAGQDAKLTWATAQELNNDHFTVERSFDGTNFEAIGTVKGHGTTPTAHTYSFVDAKAGNKAQGTVYYRLRQVDTDGTASLTAVQLVRFGAITEVTVFPNPTSAATPTRLNLSTLAAGTYQVIVTDLAGRTVRTLSQQGGTTEVINLHGLPQGSYFITIKGNGQSFTKRLVKE</sequence>